<accession>A0ABS4WDM9</accession>
<evidence type="ECO:0000256" key="1">
    <source>
        <dbReference type="ARBA" id="ARBA00004651"/>
    </source>
</evidence>
<dbReference type="Pfam" id="PF09924">
    <property type="entry name" value="LPG_synthase_C"/>
    <property type="match status" value="1"/>
</dbReference>
<evidence type="ECO:0000313" key="8">
    <source>
        <dbReference type="EMBL" id="MBP2374301.1"/>
    </source>
</evidence>
<gene>
    <name evidence="8" type="ORF">JOF46_002213</name>
</gene>
<feature type="transmembrane region" description="Helical" evidence="6">
    <location>
        <begin position="281"/>
        <end position="303"/>
    </location>
</feature>
<feature type="domain" description="Phosphatidylglycerol lysyltransferase C-terminal" evidence="7">
    <location>
        <begin position="366"/>
        <end position="660"/>
    </location>
</feature>
<keyword evidence="4 6" id="KW-1133">Transmembrane helix</keyword>
<organism evidence="8 9">
    <name type="scientific">Paeniglutamicibacter psychrophenolicus</name>
    <dbReference type="NCBI Taxonomy" id="257454"/>
    <lineage>
        <taxon>Bacteria</taxon>
        <taxon>Bacillati</taxon>
        <taxon>Actinomycetota</taxon>
        <taxon>Actinomycetes</taxon>
        <taxon>Micrococcales</taxon>
        <taxon>Micrococcaceae</taxon>
        <taxon>Paeniglutamicibacter</taxon>
    </lineage>
</organism>
<keyword evidence="9" id="KW-1185">Reference proteome</keyword>
<keyword evidence="3 6" id="KW-0812">Transmembrane</keyword>
<feature type="transmembrane region" description="Helical" evidence="6">
    <location>
        <begin position="315"/>
        <end position="337"/>
    </location>
</feature>
<comment type="subcellular location">
    <subcellularLocation>
        <location evidence="1">Cell membrane</location>
        <topology evidence="1">Multi-pass membrane protein</topology>
    </subcellularLocation>
</comment>
<dbReference type="PANTHER" id="PTHR34697:SF2">
    <property type="entry name" value="PHOSPHATIDYLGLYCEROL LYSYLTRANSFERASE"/>
    <property type="match status" value="1"/>
</dbReference>
<feature type="transmembrane region" description="Helical" evidence="6">
    <location>
        <begin position="86"/>
        <end position="104"/>
    </location>
</feature>
<dbReference type="PANTHER" id="PTHR34697">
    <property type="entry name" value="PHOSPHATIDYLGLYCEROL LYSYLTRANSFERASE"/>
    <property type="match status" value="1"/>
</dbReference>
<feature type="transmembrane region" description="Helical" evidence="6">
    <location>
        <begin position="223"/>
        <end position="242"/>
    </location>
</feature>
<reference evidence="8 9" key="1">
    <citation type="submission" date="2021-03" db="EMBL/GenBank/DDBJ databases">
        <title>Sequencing the genomes of 1000 actinobacteria strains.</title>
        <authorList>
            <person name="Klenk H.-P."/>
        </authorList>
    </citation>
    <scope>NUCLEOTIDE SEQUENCE [LARGE SCALE GENOMIC DNA]</scope>
    <source>
        <strain evidence="8 9">DSM 15454</strain>
    </source>
</reference>
<evidence type="ECO:0000256" key="6">
    <source>
        <dbReference type="SAM" id="Phobius"/>
    </source>
</evidence>
<dbReference type="Proteomes" id="UP000766570">
    <property type="component" value="Unassembled WGS sequence"/>
</dbReference>
<keyword evidence="2" id="KW-1003">Cell membrane</keyword>
<evidence type="ECO:0000256" key="3">
    <source>
        <dbReference type="ARBA" id="ARBA00022692"/>
    </source>
</evidence>
<evidence type="ECO:0000256" key="4">
    <source>
        <dbReference type="ARBA" id="ARBA00022989"/>
    </source>
</evidence>
<evidence type="ECO:0000259" key="7">
    <source>
        <dbReference type="Pfam" id="PF09924"/>
    </source>
</evidence>
<dbReference type="InterPro" id="IPR024320">
    <property type="entry name" value="LPG_synthase_C"/>
</dbReference>
<keyword evidence="5 6" id="KW-0472">Membrane</keyword>
<sequence>MPTAHPATAPTRWGSMLRAVRGAIAAAPFTAVLWLVVLAGGIATGALVENISHRAWFAGLSYGLPSFSAGNWFTTLSGMFFLAEPVAYLSVLLLIPLSVGWLEATRGTRTAVLAFFGGQVGAVLLTAAALLLFRNLGSEWIDALANDVDAGPSGGIFAALALAACHVRQPWRGRWQFLLLAFAVLGTTLVGEISDLEHSAAILLVLILKHRSISRPNVREQRFIAWAGLVGLVFVQILTLVVPTHGPFGPTRAGGGHIAVLIDAALAIALARGLRNGRRIAFIGALVLAVLNVLRGALGITLVVTMGPQLPHAHLASLAAALAGLWVLMLGYLVICWRAFGLRPVRRLPADAHADPIARPEVVTELKRHGGGTLSWMGTWEGNAHRRSPGGSLLAYQVHAGCAISLGDPVGPAADRDAAMLDFAKAAEGAGLVPCFFSVTAAPAAPVDAFRSMQIAEDTIVDLPDLAFAGKAWSDVRTALNRAAREEVSFRLTALIDEPEPVHAALEEISDSWAGDRSLPPMRFTLGTLAEAADPAVRVALAQDRSGTVQGFLSWLPVYSAGGTVTGWTLDLMRRREGGFGPVMEFLIASSLRTFSAEGASFASLSGAPLAHAVHGAGTEPVDRVLAALARALEPVYGFGSLHAFKAKFSPRIVPMYLVYRDESDLPRIAGALARAYLPEASVGQLAREGFGALRVLRGRR</sequence>
<name>A0ABS4WDM9_9MICC</name>
<feature type="transmembrane region" description="Helical" evidence="6">
    <location>
        <begin position="111"/>
        <end position="133"/>
    </location>
</feature>
<feature type="transmembrane region" description="Helical" evidence="6">
    <location>
        <begin position="23"/>
        <end position="48"/>
    </location>
</feature>
<dbReference type="RefSeq" id="WP_209907333.1">
    <property type="nucleotide sequence ID" value="NZ_BAAAMI010000006.1"/>
</dbReference>
<dbReference type="InterPro" id="IPR051211">
    <property type="entry name" value="PG_lysyltransferase"/>
</dbReference>
<evidence type="ECO:0000256" key="5">
    <source>
        <dbReference type="ARBA" id="ARBA00023136"/>
    </source>
</evidence>
<evidence type="ECO:0000256" key="2">
    <source>
        <dbReference type="ARBA" id="ARBA00022475"/>
    </source>
</evidence>
<evidence type="ECO:0000313" key="9">
    <source>
        <dbReference type="Proteomes" id="UP000766570"/>
    </source>
</evidence>
<comment type="caution">
    <text evidence="8">The sequence shown here is derived from an EMBL/GenBank/DDBJ whole genome shotgun (WGS) entry which is preliminary data.</text>
</comment>
<protein>
    <submittedName>
        <fullName evidence="8">Lysylphosphatidylglycerol synthetase-like protein (DUF2156 family)</fullName>
    </submittedName>
</protein>
<dbReference type="EMBL" id="JAGIOE010000001">
    <property type="protein sequence ID" value="MBP2374301.1"/>
    <property type="molecule type" value="Genomic_DNA"/>
</dbReference>
<proteinExistence type="predicted"/>
<feature type="transmembrane region" description="Helical" evidence="6">
    <location>
        <begin position="254"/>
        <end position="274"/>
    </location>
</feature>